<dbReference type="RefSeq" id="WP_171437394.1">
    <property type="nucleotide sequence ID" value="NZ_JABFJV010000223.1"/>
</dbReference>
<sequence length="219" mass="22446">MAVLGLSSSRLLLGAALLFASPAVLAQAPAASTPDASVAAPAPAPEVAAPEAVKQAAPAVAPHSGDGAARAKRHADELDRELGVAEPEAAEEQESLGWVVVRTVALLGAVIAAIYLTLNVGLRRLMGLQGVPVGKAAVVSVMERIPLDQRRTLFVLKAADEYLLVGGGEGGVQLVSKLDRDAVERIRAARPPSSPVSLSPFLQKLLSRRTGGTTPPPGV</sequence>
<evidence type="ECO:0000313" key="10">
    <source>
        <dbReference type="Proteomes" id="UP000563426"/>
    </source>
</evidence>
<dbReference type="EMBL" id="JABFJV010000223">
    <property type="protein sequence ID" value="NOK37399.1"/>
    <property type="molecule type" value="Genomic_DNA"/>
</dbReference>
<evidence type="ECO:0000256" key="6">
    <source>
        <dbReference type="SAM" id="MobiDB-lite"/>
    </source>
</evidence>
<feature type="transmembrane region" description="Helical" evidence="7">
    <location>
        <begin position="96"/>
        <end position="118"/>
    </location>
</feature>
<comment type="caution">
    <text evidence="9">The sequence shown here is derived from an EMBL/GenBank/DDBJ whole genome shotgun (WGS) entry which is preliminary data.</text>
</comment>
<dbReference type="AlphaFoldDB" id="A0A7Y4KR47"/>
<keyword evidence="5 7" id="KW-0472">Membrane</keyword>
<keyword evidence="8" id="KW-0732">Signal</keyword>
<dbReference type="GO" id="GO:0044781">
    <property type="term" value="P:bacterial-type flagellum organization"/>
    <property type="evidence" value="ECO:0007669"/>
    <property type="project" value="InterPro"/>
</dbReference>
<gene>
    <name evidence="9" type="ORF">HMI49_29810</name>
</gene>
<keyword evidence="4 7" id="KW-1133">Transmembrane helix</keyword>
<evidence type="ECO:0000256" key="2">
    <source>
        <dbReference type="ARBA" id="ARBA00022475"/>
    </source>
</evidence>
<organism evidence="9 10">
    <name type="scientific">Corallococcus exercitus</name>
    <dbReference type="NCBI Taxonomy" id="2316736"/>
    <lineage>
        <taxon>Bacteria</taxon>
        <taxon>Pseudomonadati</taxon>
        <taxon>Myxococcota</taxon>
        <taxon>Myxococcia</taxon>
        <taxon>Myxococcales</taxon>
        <taxon>Cystobacterineae</taxon>
        <taxon>Myxococcaceae</taxon>
        <taxon>Corallococcus</taxon>
    </lineage>
</organism>
<feature type="compositionally biased region" description="Low complexity" evidence="6">
    <location>
        <begin position="51"/>
        <end position="62"/>
    </location>
</feature>
<evidence type="ECO:0000256" key="1">
    <source>
        <dbReference type="ARBA" id="ARBA00004236"/>
    </source>
</evidence>
<name>A0A7Y4KR47_9BACT</name>
<comment type="subcellular location">
    <subcellularLocation>
        <location evidence="1">Cell membrane</location>
    </subcellularLocation>
</comment>
<feature type="signal peptide" evidence="8">
    <location>
        <begin position="1"/>
        <end position="26"/>
    </location>
</feature>
<dbReference type="GO" id="GO:0016020">
    <property type="term" value="C:membrane"/>
    <property type="evidence" value="ECO:0007669"/>
    <property type="project" value="InterPro"/>
</dbReference>
<evidence type="ECO:0000256" key="4">
    <source>
        <dbReference type="ARBA" id="ARBA00022989"/>
    </source>
</evidence>
<evidence type="ECO:0000256" key="5">
    <source>
        <dbReference type="ARBA" id="ARBA00023136"/>
    </source>
</evidence>
<accession>A0A7Y4KR47</accession>
<evidence type="ECO:0000256" key="8">
    <source>
        <dbReference type="SAM" id="SignalP"/>
    </source>
</evidence>
<dbReference type="Proteomes" id="UP000563426">
    <property type="component" value="Unassembled WGS sequence"/>
</dbReference>
<evidence type="ECO:0000313" key="9">
    <source>
        <dbReference type="EMBL" id="NOK37399.1"/>
    </source>
</evidence>
<reference evidence="9 10" key="1">
    <citation type="submission" date="2020-05" db="EMBL/GenBank/DDBJ databases">
        <authorList>
            <person name="Whitworth D."/>
        </authorList>
    </citation>
    <scope>NUCLEOTIDE SEQUENCE [LARGE SCALE GENOMIC DNA]</scope>
    <source>
        <strain evidence="9 10">AB043B</strain>
    </source>
</reference>
<keyword evidence="3 7" id="KW-0812">Transmembrane</keyword>
<feature type="region of interest" description="Disordered" evidence="6">
    <location>
        <begin position="51"/>
        <end position="77"/>
    </location>
</feature>
<keyword evidence="10" id="KW-1185">Reference proteome</keyword>
<evidence type="ECO:0000256" key="3">
    <source>
        <dbReference type="ARBA" id="ARBA00022692"/>
    </source>
</evidence>
<feature type="chain" id="PRO_5031257601" description="Flagellar biosynthesis protein FliO" evidence="8">
    <location>
        <begin position="27"/>
        <end position="219"/>
    </location>
</feature>
<evidence type="ECO:0008006" key="11">
    <source>
        <dbReference type="Google" id="ProtNLM"/>
    </source>
</evidence>
<dbReference type="Pfam" id="PF04347">
    <property type="entry name" value="FliO"/>
    <property type="match status" value="1"/>
</dbReference>
<keyword evidence="2" id="KW-1003">Cell membrane</keyword>
<proteinExistence type="predicted"/>
<evidence type="ECO:0000256" key="7">
    <source>
        <dbReference type="SAM" id="Phobius"/>
    </source>
</evidence>
<dbReference type="InterPro" id="IPR022781">
    <property type="entry name" value="Flagellar_biosynth_FliO"/>
</dbReference>
<protein>
    <recommendedName>
        <fullName evidence="11">Flagellar biosynthesis protein FliO</fullName>
    </recommendedName>
</protein>